<name>A0ACB8R970_9AGAM</name>
<evidence type="ECO:0000313" key="1">
    <source>
        <dbReference type="EMBL" id="KAI0040675.1"/>
    </source>
</evidence>
<accession>A0ACB8R970</accession>
<proteinExistence type="predicted"/>
<reference evidence="1" key="1">
    <citation type="submission" date="2021-02" db="EMBL/GenBank/DDBJ databases">
        <authorList>
            <consortium name="DOE Joint Genome Institute"/>
            <person name="Ahrendt S."/>
            <person name="Looney B.P."/>
            <person name="Miyauchi S."/>
            <person name="Morin E."/>
            <person name="Drula E."/>
            <person name="Courty P.E."/>
            <person name="Chicoki N."/>
            <person name="Fauchery L."/>
            <person name="Kohler A."/>
            <person name="Kuo A."/>
            <person name="Labutti K."/>
            <person name="Pangilinan J."/>
            <person name="Lipzen A."/>
            <person name="Riley R."/>
            <person name="Andreopoulos W."/>
            <person name="He G."/>
            <person name="Johnson J."/>
            <person name="Barry K.W."/>
            <person name="Grigoriev I.V."/>
            <person name="Nagy L."/>
            <person name="Hibbett D."/>
            <person name="Henrissat B."/>
            <person name="Matheny P.B."/>
            <person name="Labbe J."/>
            <person name="Martin F."/>
        </authorList>
    </citation>
    <scope>NUCLEOTIDE SEQUENCE</scope>
    <source>
        <strain evidence="1">FP105234-sp</strain>
    </source>
</reference>
<organism evidence="1 2">
    <name type="scientific">Auriscalpium vulgare</name>
    <dbReference type="NCBI Taxonomy" id="40419"/>
    <lineage>
        <taxon>Eukaryota</taxon>
        <taxon>Fungi</taxon>
        <taxon>Dikarya</taxon>
        <taxon>Basidiomycota</taxon>
        <taxon>Agaricomycotina</taxon>
        <taxon>Agaricomycetes</taxon>
        <taxon>Russulales</taxon>
        <taxon>Auriscalpiaceae</taxon>
        <taxon>Auriscalpium</taxon>
    </lineage>
</organism>
<protein>
    <submittedName>
        <fullName evidence="1">TPR-like protein</fullName>
    </submittedName>
</protein>
<gene>
    <name evidence="1" type="ORF">FA95DRAFT_1647073</name>
</gene>
<dbReference type="EMBL" id="MU276176">
    <property type="protein sequence ID" value="KAI0040675.1"/>
    <property type="molecule type" value="Genomic_DNA"/>
</dbReference>
<dbReference type="Proteomes" id="UP000814033">
    <property type="component" value="Unassembled WGS sequence"/>
</dbReference>
<evidence type="ECO:0000313" key="2">
    <source>
        <dbReference type="Proteomes" id="UP000814033"/>
    </source>
</evidence>
<keyword evidence="2" id="KW-1185">Reference proteome</keyword>
<sequence length="1084" mass="120699">MCLSGLANVLDTRFDLLGQMADLEEAITLNREVLSLIPVGHPGRAICLISLAIVLTSHFKLLGQMPNLEEAITLNREALSLIPVGHDAYCLCLHNLAVNLNGRFGELGQMEDLEEAITLDREALSLTPVGHPKHSGCLNSLAVVLNRRFGQLGQVEDLEEAITLNREGLHLQPVGHPDRSGSLLSLAVDLKCRFEHLGHMEDLEEAITLDRETLSLRPVGHSGRSESLSNLAVDLDSHFHKLCQMADLEEAITLNREALSLRPVGHPYRSHSLNNLARGFASRFDHLGQMADLEEAITLGREALTLIPVGHPNRSSSLKNLAKDLRRQFDQLGQLADLEEAITLHREALHLIPVGHPNRSKSLDSLAAALSTHFDQLHQLGDMSYLEESITLHREALSLRSVGHPYRSASVNNLAVVLKSHFDHLGQIAYLKEAITLHREALSLIPIGHPARSNALNNLAVDLKTQFDQLGQMADLEEAISLYNEAKNAYSPGYPDKIISLGGLANLLLKRESQLKTKTDMANMAWELFEQASDYVHANTTSRLKITSSWAAAAYKRKHQSTGTAYEKTLTLLEQCLIIRPTLELQHNFFQTIQRTFTLTSNAVSWAIGSKDLRKAVQFWEQGRGILWSKIKDYRSDQIEQLRINNPAFAEQFEKITQQLEQFATGSSQSEPLSKQLQENKWAAKRALNDRWSGLVKDIRSLTGFETFLKAPLFSSIARVASEGPVILVNLSQHHSDALIMHSVNSDPICVPLPDVNNVTVFARINKLSESLKLRSLVPTSQEELHTKRQVIHDGKMMDDVIEDILRQLWMCIASPVLMELDGLGFGKGSRIWWCPSGKLCTLPLHAAHPFEKDTYQQQLSQKYVHSYTPTLGSLIGARENVVARVNKNTPDILAIATSSLPKVYKEIEVMQTVGCKAQELVGDEVTQSAMLEGLSKCSWIHFASHGHIDTRQPFNSSFELHNDARFTILDLVKAKLPNAELAVLSACHTAAVDKDNTPDEGISLAAGMQFCGFRGIVGTLWAMDDEDGPFLAEEFYKRILHPKKKDAPVDFKDAAKVLKYVTNKMRRNNVPLHRWVPFVHIGA</sequence>
<comment type="caution">
    <text evidence="1">The sequence shown here is derived from an EMBL/GenBank/DDBJ whole genome shotgun (WGS) entry which is preliminary data.</text>
</comment>
<reference evidence="1" key="2">
    <citation type="journal article" date="2022" name="New Phytol.">
        <title>Evolutionary transition to the ectomycorrhizal habit in the genomes of a hyperdiverse lineage of mushroom-forming fungi.</title>
        <authorList>
            <person name="Looney B."/>
            <person name="Miyauchi S."/>
            <person name="Morin E."/>
            <person name="Drula E."/>
            <person name="Courty P.E."/>
            <person name="Kohler A."/>
            <person name="Kuo A."/>
            <person name="LaButti K."/>
            <person name="Pangilinan J."/>
            <person name="Lipzen A."/>
            <person name="Riley R."/>
            <person name="Andreopoulos W."/>
            <person name="He G."/>
            <person name="Johnson J."/>
            <person name="Nolan M."/>
            <person name="Tritt A."/>
            <person name="Barry K.W."/>
            <person name="Grigoriev I.V."/>
            <person name="Nagy L.G."/>
            <person name="Hibbett D."/>
            <person name="Henrissat B."/>
            <person name="Matheny P.B."/>
            <person name="Labbe J."/>
            <person name="Martin F.M."/>
        </authorList>
    </citation>
    <scope>NUCLEOTIDE SEQUENCE</scope>
    <source>
        <strain evidence="1">FP105234-sp</strain>
    </source>
</reference>